<evidence type="ECO:0000256" key="5">
    <source>
        <dbReference type="ARBA" id="ARBA00022801"/>
    </source>
</evidence>
<evidence type="ECO:0000313" key="8">
    <source>
        <dbReference type="EMBL" id="SEI71851.1"/>
    </source>
</evidence>
<dbReference type="Pfam" id="PF00293">
    <property type="entry name" value="NUDIX"/>
    <property type="match status" value="1"/>
</dbReference>
<keyword evidence="5 6" id="KW-0378">Hydrolase</keyword>
<comment type="cofactor">
    <cofactor evidence="1 6">
        <name>Mg(2+)</name>
        <dbReference type="ChEBI" id="CHEBI:18420"/>
    </cofactor>
</comment>
<reference evidence="9" key="1">
    <citation type="submission" date="2016-10" db="EMBL/GenBank/DDBJ databases">
        <authorList>
            <person name="Varghese N."/>
            <person name="Submissions S."/>
        </authorList>
    </citation>
    <scope>NUCLEOTIDE SEQUENCE [LARGE SCALE GENOMIC DNA]</scope>
    <source>
        <strain evidence="9">DSM 7165</strain>
    </source>
</reference>
<dbReference type="AlphaFoldDB" id="A0A1H6SVT9"/>
<gene>
    <name evidence="6" type="primary">nudJ</name>
    <name evidence="8" type="ORF">SAMN05421831_10883</name>
</gene>
<protein>
    <recommendedName>
        <fullName evidence="4 6">Phosphatase NudJ</fullName>
        <ecNumber evidence="6">3.6.1.-</ecNumber>
    </recommendedName>
</protein>
<evidence type="ECO:0000259" key="7">
    <source>
        <dbReference type="PROSITE" id="PS51462"/>
    </source>
</evidence>
<dbReference type="PROSITE" id="PS00893">
    <property type="entry name" value="NUDIX_BOX"/>
    <property type="match status" value="1"/>
</dbReference>
<sequence>MRWKPNTTVATLVYDQERFLLIEEWVQGKLKLNQPAGHLEADESLFTGAKRETLEESGWQVRLTQYLGLYVNQAQIQDQQIIYHRHCFIAVPEQHFPERELDTGIVAAHWLTWDEIQAAERAGRLRSPMVLACCRDFLAGRHYPLEIIQDFRGLA</sequence>
<accession>A0A1H6SVT9</accession>
<dbReference type="InterPro" id="IPR020084">
    <property type="entry name" value="NUDIX_hydrolase_CS"/>
</dbReference>
<evidence type="ECO:0000256" key="2">
    <source>
        <dbReference type="ARBA" id="ARBA00007608"/>
    </source>
</evidence>
<name>A0A1H6SVT9_9GAMM</name>
<keyword evidence="9" id="KW-1185">Reference proteome</keyword>
<dbReference type="CDD" id="cd03675">
    <property type="entry name" value="NUDIX_Hydrolase"/>
    <property type="match status" value="1"/>
</dbReference>
<dbReference type="PANTHER" id="PTHR43222:SF11">
    <property type="entry name" value="PHOSPHATASE NUDJ"/>
    <property type="match status" value="1"/>
</dbReference>
<dbReference type="EC" id="3.6.1.-" evidence="6"/>
<dbReference type="GO" id="GO:0017110">
    <property type="term" value="F:nucleoside diphosphate phosphatase activity"/>
    <property type="evidence" value="ECO:0007669"/>
    <property type="project" value="InterPro"/>
</dbReference>
<dbReference type="GO" id="GO:0017111">
    <property type="term" value="F:ribonucleoside triphosphate phosphatase activity"/>
    <property type="evidence" value="ECO:0007669"/>
    <property type="project" value="InterPro"/>
</dbReference>
<dbReference type="Gene3D" id="3.90.79.10">
    <property type="entry name" value="Nucleoside Triphosphate Pyrophosphohydrolase"/>
    <property type="match status" value="1"/>
</dbReference>
<comment type="similarity">
    <text evidence="2 6">Belongs to the Nudix hydrolase family. NudJ subfamily.</text>
</comment>
<dbReference type="GO" id="GO:0004787">
    <property type="term" value="F:thiamine diphosphate phosphatase activity"/>
    <property type="evidence" value="ECO:0007669"/>
    <property type="project" value="InterPro"/>
</dbReference>
<evidence type="ECO:0000256" key="4">
    <source>
        <dbReference type="ARBA" id="ARBA00015552"/>
    </source>
</evidence>
<dbReference type="InterPro" id="IPR015797">
    <property type="entry name" value="NUDIX_hydrolase-like_dom_sf"/>
</dbReference>
<evidence type="ECO:0000256" key="6">
    <source>
        <dbReference type="RuleBase" id="RU364043"/>
    </source>
</evidence>
<dbReference type="PANTHER" id="PTHR43222">
    <property type="entry name" value="NUDIX HYDROLASE 23"/>
    <property type="match status" value="1"/>
</dbReference>
<comment type="subunit">
    <text evidence="3 6">Monomer.</text>
</comment>
<evidence type="ECO:0000256" key="3">
    <source>
        <dbReference type="ARBA" id="ARBA00011245"/>
    </source>
</evidence>
<organism evidence="8 9">
    <name type="scientific">Allopseudospirillum japonicum</name>
    <dbReference type="NCBI Taxonomy" id="64971"/>
    <lineage>
        <taxon>Bacteria</taxon>
        <taxon>Pseudomonadati</taxon>
        <taxon>Pseudomonadota</taxon>
        <taxon>Gammaproteobacteria</taxon>
        <taxon>Oceanospirillales</taxon>
        <taxon>Oceanospirillaceae</taxon>
        <taxon>Allopseudospirillum</taxon>
    </lineage>
</organism>
<dbReference type="STRING" id="64971.SAMN05421831_10883"/>
<dbReference type="OrthoDB" id="8594221at2"/>
<keyword evidence="6" id="KW-0460">Magnesium</keyword>
<dbReference type="InterPro" id="IPR000086">
    <property type="entry name" value="NUDIX_hydrolase_dom"/>
</dbReference>
<dbReference type="PROSITE" id="PS51462">
    <property type="entry name" value="NUDIX"/>
    <property type="match status" value="1"/>
</dbReference>
<dbReference type="EMBL" id="FNYH01000008">
    <property type="protein sequence ID" value="SEI71851.1"/>
    <property type="molecule type" value="Genomic_DNA"/>
</dbReference>
<proteinExistence type="inferred from homology"/>
<evidence type="ECO:0000256" key="1">
    <source>
        <dbReference type="ARBA" id="ARBA00001946"/>
    </source>
</evidence>
<feature type="domain" description="Nudix hydrolase" evidence="7">
    <location>
        <begin position="2"/>
        <end position="133"/>
    </location>
</feature>
<dbReference type="RefSeq" id="WP_093310242.1">
    <property type="nucleotide sequence ID" value="NZ_FNYH01000008.1"/>
</dbReference>
<dbReference type="Proteomes" id="UP000242999">
    <property type="component" value="Unassembled WGS sequence"/>
</dbReference>
<dbReference type="SUPFAM" id="SSF55811">
    <property type="entry name" value="Nudix"/>
    <property type="match status" value="1"/>
</dbReference>
<evidence type="ECO:0000313" key="9">
    <source>
        <dbReference type="Proteomes" id="UP000242999"/>
    </source>
</evidence>
<dbReference type="InterPro" id="IPR033713">
    <property type="entry name" value="NudJ"/>
</dbReference>